<dbReference type="EMBL" id="JACSDY010000022">
    <property type="protein sequence ID" value="KAF7392112.1"/>
    <property type="molecule type" value="Genomic_DNA"/>
</dbReference>
<evidence type="ECO:0000313" key="2">
    <source>
        <dbReference type="Proteomes" id="UP000600918"/>
    </source>
</evidence>
<evidence type="ECO:0000313" key="1">
    <source>
        <dbReference type="EMBL" id="KAF7392112.1"/>
    </source>
</evidence>
<gene>
    <name evidence="1" type="ORF">H0235_017111</name>
</gene>
<comment type="caution">
    <text evidence="1">The sequence shown here is derived from an EMBL/GenBank/DDBJ whole genome shotgun (WGS) entry which is preliminary data.</text>
</comment>
<sequence length="108" mass="12339">MQFEFLCNRNMLFEEYFAMERYLQRISFLRKCNGNTIFYGYCERARGGEAVGRGGHRDVILEVDKDVGQKGPLLWIVARQVGISLFGDCYELSLLEISASCVLAKRTG</sequence>
<proteinExistence type="predicted"/>
<organism evidence="1 2">
    <name type="scientific">Vespula pensylvanica</name>
    <name type="common">Western yellow jacket</name>
    <name type="synonym">Wasp</name>
    <dbReference type="NCBI Taxonomy" id="30213"/>
    <lineage>
        <taxon>Eukaryota</taxon>
        <taxon>Metazoa</taxon>
        <taxon>Ecdysozoa</taxon>
        <taxon>Arthropoda</taxon>
        <taxon>Hexapoda</taxon>
        <taxon>Insecta</taxon>
        <taxon>Pterygota</taxon>
        <taxon>Neoptera</taxon>
        <taxon>Endopterygota</taxon>
        <taxon>Hymenoptera</taxon>
        <taxon>Apocrita</taxon>
        <taxon>Aculeata</taxon>
        <taxon>Vespoidea</taxon>
        <taxon>Vespidae</taxon>
        <taxon>Vespinae</taxon>
        <taxon>Vespula</taxon>
    </lineage>
</organism>
<dbReference type="Proteomes" id="UP000600918">
    <property type="component" value="Unassembled WGS sequence"/>
</dbReference>
<reference evidence="1" key="1">
    <citation type="journal article" date="2020" name="G3 (Bethesda)">
        <title>High-Quality Assemblies for Three Invasive Social Wasps from the &lt;i&gt;Vespula&lt;/i&gt; Genus.</title>
        <authorList>
            <person name="Harrop T.W.R."/>
            <person name="Guhlin J."/>
            <person name="McLaughlin G.M."/>
            <person name="Permina E."/>
            <person name="Stockwell P."/>
            <person name="Gilligan J."/>
            <person name="Le Lec M.F."/>
            <person name="Gruber M.A.M."/>
            <person name="Quinn O."/>
            <person name="Lovegrove M."/>
            <person name="Duncan E.J."/>
            <person name="Remnant E.J."/>
            <person name="Van Eeckhoven J."/>
            <person name="Graham B."/>
            <person name="Knapp R.A."/>
            <person name="Langford K.W."/>
            <person name="Kronenberg Z."/>
            <person name="Press M.O."/>
            <person name="Eacker S.M."/>
            <person name="Wilson-Rankin E.E."/>
            <person name="Purcell J."/>
            <person name="Lester P.J."/>
            <person name="Dearden P.K."/>
        </authorList>
    </citation>
    <scope>NUCLEOTIDE SEQUENCE</scope>
    <source>
        <strain evidence="1">Volc-1</strain>
    </source>
</reference>
<accession>A0A834JRL6</accession>
<dbReference type="AlphaFoldDB" id="A0A834JRL6"/>
<keyword evidence="2" id="KW-1185">Reference proteome</keyword>
<name>A0A834JRL6_VESPE</name>
<protein>
    <submittedName>
        <fullName evidence="1">Uncharacterized protein</fullName>
    </submittedName>
</protein>